<keyword evidence="3" id="KW-0732">Signal</keyword>
<gene>
    <name evidence="4" type="ORF">MGAL_10B035409</name>
</gene>
<organism evidence="4 5">
    <name type="scientific">Mytilus galloprovincialis</name>
    <name type="common">Mediterranean mussel</name>
    <dbReference type="NCBI Taxonomy" id="29158"/>
    <lineage>
        <taxon>Eukaryota</taxon>
        <taxon>Metazoa</taxon>
        <taxon>Spiralia</taxon>
        <taxon>Lophotrochozoa</taxon>
        <taxon>Mollusca</taxon>
        <taxon>Bivalvia</taxon>
        <taxon>Autobranchia</taxon>
        <taxon>Pteriomorphia</taxon>
        <taxon>Mytilida</taxon>
        <taxon>Mytiloidea</taxon>
        <taxon>Mytilidae</taxon>
        <taxon>Mytilinae</taxon>
        <taxon>Mytilus</taxon>
    </lineage>
</organism>
<proteinExistence type="predicted"/>
<evidence type="ECO:0000256" key="2">
    <source>
        <dbReference type="SAM" id="Phobius"/>
    </source>
</evidence>
<keyword evidence="2" id="KW-0472">Membrane</keyword>
<feature type="transmembrane region" description="Helical" evidence="2">
    <location>
        <begin position="56"/>
        <end position="80"/>
    </location>
</feature>
<dbReference type="OrthoDB" id="6117237at2759"/>
<reference evidence="4" key="1">
    <citation type="submission" date="2018-11" db="EMBL/GenBank/DDBJ databases">
        <authorList>
            <person name="Alioto T."/>
            <person name="Alioto T."/>
        </authorList>
    </citation>
    <scope>NUCLEOTIDE SEQUENCE</scope>
</reference>
<keyword evidence="2" id="KW-0812">Transmembrane</keyword>
<dbReference type="EMBL" id="UYJE01000053">
    <property type="protein sequence ID" value="VDH89685.1"/>
    <property type="molecule type" value="Genomic_DNA"/>
</dbReference>
<protein>
    <submittedName>
        <fullName evidence="4">Uncharacterized protein</fullName>
    </submittedName>
</protein>
<name>A0A8B6BGY1_MYTGA</name>
<dbReference type="Proteomes" id="UP000596742">
    <property type="component" value="Unassembled WGS sequence"/>
</dbReference>
<feature type="chain" id="PRO_5033026699" evidence="3">
    <location>
        <begin position="25"/>
        <end position="147"/>
    </location>
</feature>
<keyword evidence="5" id="KW-1185">Reference proteome</keyword>
<accession>A0A8B6BGY1</accession>
<evidence type="ECO:0000313" key="5">
    <source>
        <dbReference type="Proteomes" id="UP000596742"/>
    </source>
</evidence>
<evidence type="ECO:0000256" key="1">
    <source>
        <dbReference type="SAM" id="MobiDB-lite"/>
    </source>
</evidence>
<evidence type="ECO:0000256" key="3">
    <source>
        <dbReference type="SAM" id="SignalP"/>
    </source>
</evidence>
<feature type="compositionally biased region" description="Polar residues" evidence="1">
    <location>
        <begin position="104"/>
        <end position="116"/>
    </location>
</feature>
<sequence>MFKILQLYGLILIFGCFVWTEVESTKPCNTPLKPTCKCSFNGKEIPIETNTSGNEALVGAVSAMGSLLLTGSGIGIYMLLKDRCSTPQRPDSLMKKKHGPRNYGNVQSSNAPTNVYRSGMSDEVNPRSANRMSSANSYGRGTLSDWT</sequence>
<dbReference type="PROSITE" id="PS51257">
    <property type="entry name" value="PROKAR_LIPOPROTEIN"/>
    <property type="match status" value="1"/>
</dbReference>
<evidence type="ECO:0000313" key="4">
    <source>
        <dbReference type="EMBL" id="VDH89685.1"/>
    </source>
</evidence>
<feature type="region of interest" description="Disordered" evidence="1">
    <location>
        <begin position="87"/>
        <end position="147"/>
    </location>
</feature>
<feature type="compositionally biased region" description="Polar residues" evidence="1">
    <location>
        <begin position="127"/>
        <end position="147"/>
    </location>
</feature>
<keyword evidence="2" id="KW-1133">Transmembrane helix</keyword>
<feature type="signal peptide" evidence="3">
    <location>
        <begin position="1"/>
        <end position="24"/>
    </location>
</feature>
<comment type="caution">
    <text evidence="4">The sequence shown here is derived from an EMBL/GenBank/DDBJ whole genome shotgun (WGS) entry which is preliminary data.</text>
</comment>
<dbReference type="AlphaFoldDB" id="A0A8B6BGY1"/>